<keyword evidence="2" id="KW-1185">Reference proteome</keyword>
<evidence type="ECO:0000313" key="2">
    <source>
        <dbReference type="Proteomes" id="UP001148838"/>
    </source>
</evidence>
<organism evidence="1 2">
    <name type="scientific">Periplaneta americana</name>
    <name type="common">American cockroach</name>
    <name type="synonym">Blatta americana</name>
    <dbReference type="NCBI Taxonomy" id="6978"/>
    <lineage>
        <taxon>Eukaryota</taxon>
        <taxon>Metazoa</taxon>
        <taxon>Ecdysozoa</taxon>
        <taxon>Arthropoda</taxon>
        <taxon>Hexapoda</taxon>
        <taxon>Insecta</taxon>
        <taxon>Pterygota</taxon>
        <taxon>Neoptera</taxon>
        <taxon>Polyneoptera</taxon>
        <taxon>Dictyoptera</taxon>
        <taxon>Blattodea</taxon>
        <taxon>Blattoidea</taxon>
        <taxon>Blattidae</taxon>
        <taxon>Blattinae</taxon>
        <taxon>Periplaneta</taxon>
    </lineage>
</organism>
<protein>
    <submittedName>
        <fullName evidence="1">Uncharacterized protein</fullName>
    </submittedName>
</protein>
<name>A0ABQ8S2R2_PERAM</name>
<dbReference type="Proteomes" id="UP001148838">
    <property type="component" value="Unassembled WGS sequence"/>
</dbReference>
<accession>A0ABQ8S2R2</accession>
<comment type="caution">
    <text evidence="1">The sequence shown here is derived from an EMBL/GenBank/DDBJ whole genome shotgun (WGS) entry which is preliminary data.</text>
</comment>
<proteinExistence type="predicted"/>
<evidence type="ECO:0000313" key="1">
    <source>
        <dbReference type="EMBL" id="KAJ4428277.1"/>
    </source>
</evidence>
<sequence>MSPGSSTESYPAFARIGLRENPGKNLKQPHADRRPLQYHPYDHPLYTPRHYTTNHNAWKQTVGCQCYVYTLDNRQVIQCKYSELTYNPHQFVFQPPILQIKDFHSFIPVVPSFQTEKYVESGGAGLIDWSLQRTHTLLCTDVHIRTDHVRYTLRHLHYFSVVSCPHPSDSVLNIETVHSYSTNGRTDSCEGSCVHEFV</sequence>
<reference evidence="1 2" key="1">
    <citation type="journal article" date="2022" name="Allergy">
        <title>Genome assembly and annotation of Periplaneta americana reveal a comprehensive cockroach allergen profile.</title>
        <authorList>
            <person name="Wang L."/>
            <person name="Xiong Q."/>
            <person name="Saelim N."/>
            <person name="Wang L."/>
            <person name="Nong W."/>
            <person name="Wan A.T."/>
            <person name="Shi M."/>
            <person name="Liu X."/>
            <person name="Cao Q."/>
            <person name="Hui J.H.L."/>
            <person name="Sookrung N."/>
            <person name="Leung T.F."/>
            <person name="Tungtrongchitr A."/>
            <person name="Tsui S.K.W."/>
        </authorList>
    </citation>
    <scope>NUCLEOTIDE SEQUENCE [LARGE SCALE GENOMIC DNA]</scope>
    <source>
        <strain evidence="1">PWHHKU_190912</strain>
    </source>
</reference>
<gene>
    <name evidence="1" type="ORF">ANN_24294</name>
</gene>
<dbReference type="EMBL" id="JAJSOF020000037">
    <property type="protein sequence ID" value="KAJ4428277.1"/>
    <property type="molecule type" value="Genomic_DNA"/>
</dbReference>